<proteinExistence type="predicted"/>
<feature type="compositionally biased region" description="Polar residues" evidence="1">
    <location>
        <begin position="21"/>
        <end position="33"/>
    </location>
</feature>
<feature type="compositionally biased region" description="Polar residues" evidence="1">
    <location>
        <begin position="1"/>
        <end position="10"/>
    </location>
</feature>
<feature type="region of interest" description="Disordered" evidence="1">
    <location>
        <begin position="1"/>
        <end position="82"/>
    </location>
</feature>
<accession>A0ABD0JY32</accession>
<name>A0ABD0JY32_9CAEN</name>
<protein>
    <submittedName>
        <fullName evidence="2">Uncharacterized protein</fullName>
    </submittedName>
</protein>
<dbReference type="AlphaFoldDB" id="A0ABD0JY32"/>
<sequence>MSPSKTNHSQTPPPIFHGQPPTETNNSKTSPNSAKKHAAAMPCQTHQLARAEQKPSPDASTAKPALVPSPLRPNCLPSTHRPLNVSVCNGSNDSCSTVQTKRVCPEQNFSGNFS</sequence>
<dbReference type="EMBL" id="JACVVK020000298">
    <property type="protein sequence ID" value="KAK7479639.1"/>
    <property type="molecule type" value="Genomic_DNA"/>
</dbReference>
<evidence type="ECO:0000313" key="3">
    <source>
        <dbReference type="Proteomes" id="UP001519460"/>
    </source>
</evidence>
<keyword evidence="3" id="KW-1185">Reference proteome</keyword>
<evidence type="ECO:0000256" key="1">
    <source>
        <dbReference type="SAM" id="MobiDB-lite"/>
    </source>
</evidence>
<reference evidence="2 3" key="1">
    <citation type="journal article" date="2023" name="Sci. Data">
        <title>Genome assembly of the Korean intertidal mud-creeper Batillaria attramentaria.</title>
        <authorList>
            <person name="Patra A.K."/>
            <person name="Ho P.T."/>
            <person name="Jun S."/>
            <person name="Lee S.J."/>
            <person name="Kim Y."/>
            <person name="Won Y.J."/>
        </authorList>
    </citation>
    <scope>NUCLEOTIDE SEQUENCE [LARGE SCALE GENOMIC DNA]</scope>
    <source>
        <strain evidence="2">Wonlab-2016</strain>
    </source>
</reference>
<organism evidence="2 3">
    <name type="scientific">Batillaria attramentaria</name>
    <dbReference type="NCBI Taxonomy" id="370345"/>
    <lineage>
        <taxon>Eukaryota</taxon>
        <taxon>Metazoa</taxon>
        <taxon>Spiralia</taxon>
        <taxon>Lophotrochozoa</taxon>
        <taxon>Mollusca</taxon>
        <taxon>Gastropoda</taxon>
        <taxon>Caenogastropoda</taxon>
        <taxon>Sorbeoconcha</taxon>
        <taxon>Cerithioidea</taxon>
        <taxon>Batillariidae</taxon>
        <taxon>Batillaria</taxon>
    </lineage>
</organism>
<comment type="caution">
    <text evidence="2">The sequence shown here is derived from an EMBL/GenBank/DDBJ whole genome shotgun (WGS) entry which is preliminary data.</text>
</comment>
<gene>
    <name evidence="2" type="ORF">BaRGS_00029105</name>
</gene>
<evidence type="ECO:0000313" key="2">
    <source>
        <dbReference type="EMBL" id="KAK7479639.1"/>
    </source>
</evidence>
<dbReference type="Proteomes" id="UP001519460">
    <property type="component" value="Unassembled WGS sequence"/>
</dbReference>